<comment type="caution">
    <text evidence="2">The sequence shown here is derived from an EMBL/GenBank/DDBJ whole genome shotgun (WGS) entry which is preliminary data.</text>
</comment>
<reference evidence="2" key="1">
    <citation type="submission" date="2018-10" db="EMBL/GenBank/DDBJ databases">
        <title>Effector identification in a new, highly contiguous assembly of the strawberry crown rot pathogen Phytophthora cactorum.</title>
        <authorList>
            <person name="Armitage A.D."/>
            <person name="Nellist C.F."/>
            <person name="Bates H."/>
            <person name="Vickerstaff R.J."/>
            <person name="Harrison R.J."/>
        </authorList>
    </citation>
    <scope>NUCLEOTIDE SEQUENCE</scope>
    <source>
        <strain evidence="2">4032</strain>
    </source>
</reference>
<dbReference type="Proteomes" id="UP000774804">
    <property type="component" value="Unassembled WGS sequence"/>
</dbReference>
<evidence type="ECO:0000256" key="1">
    <source>
        <dbReference type="SAM" id="MobiDB-lite"/>
    </source>
</evidence>
<name>A0A8T1B8A7_9STRA</name>
<organism evidence="2 3">
    <name type="scientific">Phytophthora cactorum</name>
    <dbReference type="NCBI Taxonomy" id="29920"/>
    <lineage>
        <taxon>Eukaryota</taxon>
        <taxon>Sar</taxon>
        <taxon>Stramenopiles</taxon>
        <taxon>Oomycota</taxon>
        <taxon>Peronosporomycetes</taxon>
        <taxon>Peronosporales</taxon>
        <taxon>Peronosporaceae</taxon>
        <taxon>Phytophthora</taxon>
    </lineage>
</organism>
<feature type="region of interest" description="Disordered" evidence="1">
    <location>
        <begin position="19"/>
        <end position="45"/>
    </location>
</feature>
<sequence>MCAMYSGGGSVAACTQTVGTSVPKDTSSAEEQDTRRAGKNGALKHAVPTTGAHWKTLQTQQANSLGREHVTLSASRRFAPLFTCKKRAYAALPLTQPLHPVVCSCVLDLNQCMLLWYH</sequence>
<evidence type="ECO:0000313" key="3">
    <source>
        <dbReference type="Proteomes" id="UP000774804"/>
    </source>
</evidence>
<dbReference type="EMBL" id="RCMI01000820">
    <property type="protein sequence ID" value="KAG2896894.1"/>
    <property type="molecule type" value="Genomic_DNA"/>
</dbReference>
<proteinExistence type="predicted"/>
<evidence type="ECO:0000313" key="2">
    <source>
        <dbReference type="EMBL" id="KAG2896894.1"/>
    </source>
</evidence>
<protein>
    <submittedName>
        <fullName evidence="2">Uncharacterized protein</fullName>
    </submittedName>
</protein>
<dbReference type="AlphaFoldDB" id="A0A8T1B8A7"/>
<accession>A0A8T1B8A7</accession>
<gene>
    <name evidence="2" type="ORF">PC115_g17384</name>
</gene>